<evidence type="ECO:0000256" key="6">
    <source>
        <dbReference type="ARBA" id="ARBA00079393"/>
    </source>
</evidence>
<keyword evidence="3" id="KW-0819">tRNA processing</keyword>
<dbReference type="InterPro" id="IPR048742">
    <property type="entry name" value="Pus10_N_euk"/>
</dbReference>
<dbReference type="Proteomes" id="UP000075902">
    <property type="component" value="Unassembled WGS sequence"/>
</dbReference>
<dbReference type="InterPro" id="IPR039894">
    <property type="entry name" value="Pus10-like"/>
</dbReference>
<keyword evidence="11" id="KW-1185">Reference proteome</keyword>
<feature type="domain" description="Pus10 N-terminal eukaryotes" evidence="8">
    <location>
        <begin position="179"/>
        <end position="349"/>
    </location>
</feature>
<feature type="domain" description="Pus10-like C-terminal" evidence="9">
    <location>
        <begin position="365"/>
        <end position="599"/>
    </location>
</feature>
<dbReference type="STRING" id="34690.A0A182UKE6"/>
<sequence length="716" mass="81249">MLHTDHRQRFGERFRAHAELPDRLAYRLDELRLSSHLLLSPLQLCLDVVQSFVFFLHLGLPLGSRCLGQLFLLPDRVQQPLLRVLHLAGDIEAGLVQAFSKLCFPLLVGKADFVVPLGERLLDAGQPLPLELLLVQLGLDRGTKEEFVDIDAALKKRDLEPADQENGEHKAKKLKENICIACLGLFDLDRIATLACEVKEHAAYQQYRCEAGFLTSISLPIVLHLRQLALWFDVVDRFPQTFFPGTAPDIAVKDALKMIIIHQLERTLEKPFSVDGVMINVPYAYANEEEELRTLEQVSPGVFANRKANKHTKKEFISRNAFEKHFTPNMINGDRFRKHYAVPPVSSEEVGLVRGELSFTGPTIFLAGRYNKFSRELSQTPWMIDGKRKMAGSVQETIGASVAPHFGVSDEQLIFSSSGREDVDVRCLGEGRPFVLEIVDAKTDQLPEDVAIRMEQEVGISQTVAIRDIQLVKREDLVHIRHGEEDKRKFYRALCVTAEPVTEEMVRKLRIDEPFVMQQVTPLRVLHRRTLLARPRTVYSVKAFACRENPHAMVVDIVSQAGTYIKELVHSDFGRTGPSFHSIIGSEIDIHALDVMAIDLDWPKKLRRVLLPVERVDEALRERHYPTPRPKIDLQLIERIVVQLQQLPDGSDPLGRPVKPERLVQRLVEAVHRDVPGHVRQQVPRTIYLERARLRLGQGVTVDALQCAGRLRFLPG</sequence>
<evidence type="ECO:0000256" key="4">
    <source>
        <dbReference type="ARBA" id="ARBA00023235"/>
    </source>
</evidence>
<evidence type="ECO:0000256" key="5">
    <source>
        <dbReference type="ARBA" id="ARBA00075270"/>
    </source>
</evidence>
<dbReference type="InterPro" id="IPR020103">
    <property type="entry name" value="PsdUridine_synth_cat_dom_sf"/>
</dbReference>
<dbReference type="InterPro" id="IPR048741">
    <property type="entry name" value="Pus10-like_C"/>
</dbReference>
<evidence type="ECO:0000256" key="3">
    <source>
        <dbReference type="ARBA" id="ARBA00022694"/>
    </source>
</evidence>
<comment type="similarity">
    <text evidence="1">Belongs to the pseudouridine synthase Pus10 family.</text>
</comment>
<dbReference type="EC" id="5.4.99.25" evidence="2"/>
<organism evidence="10 11">
    <name type="scientific">Anopheles melas</name>
    <dbReference type="NCBI Taxonomy" id="34690"/>
    <lineage>
        <taxon>Eukaryota</taxon>
        <taxon>Metazoa</taxon>
        <taxon>Ecdysozoa</taxon>
        <taxon>Arthropoda</taxon>
        <taxon>Hexapoda</taxon>
        <taxon>Insecta</taxon>
        <taxon>Pterygota</taxon>
        <taxon>Neoptera</taxon>
        <taxon>Endopterygota</taxon>
        <taxon>Diptera</taxon>
        <taxon>Nematocera</taxon>
        <taxon>Culicoidea</taxon>
        <taxon>Culicidae</taxon>
        <taxon>Anophelinae</taxon>
        <taxon>Anopheles</taxon>
    </lineage>
</organism>
<dbReference type="GO" id="GO:0160148">
    <property type="term" value="F:tRNA pseudouridine(55) synthase activity"/>
    <property type="evidence" value="ECO:0007669"/>
    <property type="project" value="UniProtKB-EC"/>
</dbReference>
<dbReference type="VEuPathDB" id="VectorBase:AMEC022026"/>
<dbReference type="GO" id="GO:0003723">
    <property type="term" value="F:RNA binding"/>
    <property type="evidence" value="ECO:0007669"/>
    <property type="project" value="InterPro"/>
</dbReference>
<keyword evidence="4" id="KW-0413">Isomerase</keyword>
<name>A0A182UKE6_9DIPT</name>
<reference evidence="11" key="1">
    <citation type="submission" date="2014-01" db="EMBL/GenBank/DDBJ databases">
        <title>The Genome Sequence of Anopheles melas CM1001059_A (V2).</title>
        <authorList>
            <consortium name="The Broad Institute Genomics Platform"/>
            <person name="Neafsey D.E."/>
            <person name="Besansky N."/>
            <person name="Howell P."/>
            <person name="Walton C."/>
            <person name="Young S.K."/>
            <person name="Zeng Q."/>
            <person name="Gargeya S."/>
            <person name="Fitzgerald M."/>
            <person name="Haas B."/>
            <person name="Abouelleil A."/>
            <person name="Allen A.W."/>
            <person name="Alvarado L."/>
            <person name="Arachchi H.M."/>
            <person name="Berlin A.M."/>
            <person name="Chapman S.B."/>
            <person name="Gainer-Dewar J."/>
            <person name="Goldberg J."/>
            <person name="Griggs A."/>
            <person name="Gujja S."/>
            <person name="Hansen M."/>
            <person name="Howarth C."/>
            <person name="Imamovic A."/>
            <person name="Ireland A."/>
            <person name="Larimer J."/>
            <person name="McCowan C."/>
            <person name="Murphy C."/>
            <person name="Pearson M."/>
            <person name="Poon T.W."/>
            <person name="Priest M."/>
            <person name="Roberts A."/>
            <person name="Saif S."/>
            <person name="Shea T."/>
            <person name="Sisk P."/>
            <person name="Sykes S."/>
            <person name="Wortman J."/>
            <person name="Nusbaum C."/>
            <person name="Birren B."/>
        </authorList>
    </citation>
    <scope>NUCLEOTIDE SEQUENCE [LARGE SCALE GENOMIC DNA]</scope>
    <source>
        <strain evidence="11">CM1001059</strain>
    </source>
</reference>
<dbReference type="EnsemblMetazoa" id="AMEC022026-RA">
    <property type="protein sequence ID" value="AMEC022026-PA"/>
    <property type="gene ID" value="AMEC022026"/>
</dbReference>
<dbReference type="Pfam" id="PF21237">
    <property type="entry name" value="Pus10_N_euk"/>
    <property type="match status" value="1"/>
</dbReference>
<evidence type="ECO:0000256" key="2">
    <source>
        <dbReference type="ARBA" id="ARBA00012787"/>
    </source>
</evidence>
<protein>
    <recommendedName>
        <fullName evidence="2">tRNA pseudouridine(55) synthase</fullName>
        <ecNumber evidence="2">5.4.99.25</ecNumber>
    </recommendedName>
    <alternativeName>
        <fullName evidence="7">tRNA pseudouridine 55 synthase</fullName>
    </alternativeName>
    <alternativeName>
        <fullName evidence="5">tRNA pseudouridylate synthase</fullName>
    </alternativeName>
    <alternativeName>
        <fullName evidence="6">tRNA-uridine isomerase</fullName>
    </alternativeName>
</protein>
<dbReference type="GO" id="GO:0031119">
    <property type="term" value="P:tRNA pseudouridine synthesis"/>
    <property type="evidence" value="ECO:0007669"/>
    <property type="project" value="TreeGrafter"/>
</dbReference>
<evidence type="ECO:0000313" key="11">
    <source>
        <dbReference type="Proteomes" id="UP000075902"/>
    </source>
</evidence>
<dbReference type="AlphaFoldDB" id="A0A182UKE6"/>
<evidence type="ECO:0000313" key="10">
    <source>
        <dbReference type="EnsemblMetazoa" id="AMEC022026-PA"/>
    </source>
</evidence>
<accession>A0A182UKE6</accession>
<dbReference type="Gene3D" id="3.30.70.3190">
    <property type="match status" value="1"/>
</dbReference>
<dbReference type="FunFam" id="3.30.70.3190:FF:000001">
    <property type="entry name" value="tRNA pseudouridine synthase Pus10"/>
    <property type="match status" value="1"/>
</dbReference>
<dbReference type="Pfam" id="PF21238">
    <property type="entry name" value="Pus10_C"/>
    <property type="match status" value="1"/>
</dbReference>
<dbReference type="SUPFAM" id="SSF55120">
    <property type="entry name" value="Pseudouridine synthase"/>
    <property type="match status" value="1"/>
</dbReference>
<evidence type="ECO:0000259" key="8">
    <source>
        <dbReference type="Pfam" id="PF21237"/>
    </source>
</evidence>
<dbReference type="PANTHER" id="PTHR21568">
    <property type="entry name" value="TRNA PSEUDOURIDINE SYNTHASE PUS10"/>
    <property type="match status" value="1"/>
</dbReference>
<evidence type="ECO:0000259" key="9">
    <source>
        <dbReference type="Pfam" id="PF21238"/>
    </source>
</evidence>
<reference evidence="10" key="2">
    <citation type="submission" date="2020-05" db="UniProtKB">
        <authorList>
            <consortium name="EnsemblMetazoa"/>
        </authorList>
    </citation>
    <scope>IDENTIFICATION</scope>
    <source>
        <strain evidence="10">CM1001059</strain>
    </source>
</reference>
<dbReference type="FunFam" id="3.30.70.2510:FF:000001">
    <property type="entry name" value="tRNA pseudouridine synthase Pus10"/>
    <property type="match status" value="1"/>
</dbReference>
<dbReference type="Gene3D" id="3.30.70.2510">
    <property type="match status" value="1"/>
</dbReference>
<proteinExistence type="inferred from homology"/>
<evidence type="ECO:0000256" key="7">
    <source>
        <dbReference type="ARBA" id="ARBA00083669"/>
    </source>
</evidence>
<evidence type="ECO:0000256" key="1">
    <source>
        <dbReference type="ARBA" id="ARBA00009652"/>
    </source>
</evidence>
<dbReference type="PANTHER" id="PTHR21568:SF0">
    <property type="entry name" value="TRNA PSEUDOURIDINE SYNTHASE PUS10"/>
    <property type="match status" value="1"/>
</dbReference>